<keyword evidence="1" id="KW-1133">Transmembrane helix</keyword>
<protein>
    <submittedName>
        <fullName evidence="3">Uncharacterized protein</fullName>
    </submittedName>
</protein>
<evidence type="ECO:0000313" key="2">
    <source>
        <dbReference type="Proteomes" id="UP000095283"/>
    </source>
</evidence>
<reference evidence="3" key="1">
    <citation type="submission" date="2016-11" db="UniProtKB">
        <authorList>
            <consortium name="WormBaseParasite"/>
        </authorList>
    </citation>
    <scope>IDENTIFICATION</scope>
</reference>
<feature type="transmembrane region" description="Helical" evidence="1">
    <location>
        <begin position="279"/>
        <end position="298"/>
    </location>
</feature>
<accession>A0A1I7WUL7</accession>
<dbReference type="Proteomes" id="UP000095283">
    <property type="component" value="Unplaced"/>
</dbReference>
<organism evidence="2 3">
    <name type="scientific">Heterorhabditis bacteriophora</name>
    <name type="common">Entomopathogenic nematode worm</name>
    <dbReference type="NCBI Taxonomy" id="37862"/>
    <lineage>
        <taxon>Eukaryota</taxon>
        <taxon>Metazoa</taxon>
        <taxon>Ecdysozoa</taxon>
        <taxon>Nematoda</taxon>
        <taxon>Chromadorea</taxon>
        <taxon>Rhabditida</taxon>
        <taxon>Rhabditina</taxon>
        <taxon>Rhabditomorpha</taxon>
        <taxon>Strongyloidea</taxon>
        <taxon>Heterorhabditidae</taxon>
        <taxon>Heterorhabditis</taxon>
    </lineage>
</organism>
<sequence length="299" mass="35297">MLSDLPTWHRLERLHSSTLSSHIPNERSVRFRYFDFNDTPSSLHQNVSNRHYNKNIWTKTLSRTFWTKNYHGVTNIPLIKEHHNEKNIVIPYFSFFPYNRSLGFKRRNFDYPITHTRRSQRFWYREQNQQFTFTVNIPRLFSTKQRSLASLSAYAPPPPPQSAVLDQVNKPKSKRICRRGVKKDQRLKHLTDVELTVELNREQKAQVSATKFTTTKKVNNLKSLATDTSPIGQYVQPTVNFSNIFLISKLKDKYPSAISRILHEAARLGEAELKIEKKYGNYTFAFLFFLYLTFNVLLF</sequence>
<keyword evidence="2" id="KW-1185">Reference proteome</keyword>
<name>A0A1I7WUL7_HETBA</name>
<keyword evidence="1" id="KW-0812">Transmembrane</keyword>
<proteinExistence type="predicted"/>
<keyword evidence="1" id="KW-0472">Membrane</keyword>
<evidence type="ECO:0000313" key="3">
    <source>
        <dbReference type="WBParaSite" id="Hba_08864"/>
    </source>
</evidence>
<evidence type="ECO:0000256" key="1">
    <source>
        <dbReference type="SAM" id="Phobius"/>
    </source>
</evidence>
<dbReference type="WBParaSite" id="Hba_08864">
    <property type="protein sequence ID" value="Hba_08864"/>
    <property type="gene ID" value="Hba_08864"/>
</dbReference>
<dbReference type="AlphaFoldDB" id="A0A1I7WUL7"/>